<accession>A0A0V8IPX1</accession>
<organism evidence="2 3">
    <name type="scientific">Pseudarthrobacter enclensis</name>
    <dbReference type="NCBI Taxonomy" id="993070"/>
    <lineage>
        <taxon>Bacteria</taxon>
        <taxon>Bacillati</taxon>
        <taxon>Actinomycetota</taxon>
        <taxon>Actinomycetes</taxon>
        <taxon>Micrococcales</taxon>
        <taxon>Micrococcaceae</taxon>
        <taxon>Pseudarthrobacter</taxon>
    </lineage>
</organism>
<evidence type="ECO:0000313" key="2">
    <source>
        <dbReference type="EMBL" id="KSU76721.1"/>
    </source>
</evidence>
<dbReference type="AlphaFoldDB" id="A0A0V8IPX1"/>
<reference evidence="2 3" key="1">
    <citation type="journal article" date="2014" name="Arch. Microbiol.">
        <title>Arthrobacter enclensis sp. nov., isolated from sediment sample.</title>
        <authorList>
            <person name="Dastager S.G."/>
            <person name="Liu Q."/>
            <person name="Tang S.K."/>
            <person name="Krishnamurthi S."/>
            <person name="Lee J.C."/>
            <person name="Li W.J."/>
        </authorList>
    </citation>
    <scope>NUCLEOTIDE SEQUENCE [LARGE SCALE GENOMIC DNA]</scope>
    <source>
        <strain evidence="2 3">NIO-1008</strain>
    </source>
</reference>
<feature type="region of interest" description="Disordered" evidence="1">
    <location>
        <begin position="1"/>
        <end position="102"/>
    </location>
</feature>
<sequence>MSTQSDEPLNTADLRGPGDPEEAGGNREPGATAPQTGQHPDQPHAGNIREEQQAHAAGAVPASYVGSGDATADGPEAGAAGEGQESKPEDALKEQGTWDDDV</sequence>
<feature type="compositionally biased region" description="Basic and acidic residues" evidence="1">
    <location>
        <begin position="84"/>
        <end position="93"/>
    </location>
</feature>
<name>A0A0V8IPX1_9MICC</name>
<dbReference type="RefSeq" id="WP_058267792.1">
    <property type="nucleotide sequence ID" value="NZ_FMAZ01000003.1"/>
</dbReference>
<dbReference type="Proteomes" id="UP000053199">
    <property type="component" value="Unassembled WGS sequence"/>
</dbReference>
<feature type="compositionally biased region" description="Low complexity" evidence="1">
    <location>
        <begin position="68"/>
        <end position="83"/>
    </location>
</feature>
<proteinExistence type="predicted"/>
<evidence type="ECO:0000256" key="1">
    <source>
        <dbReference type="SAM" id="MobiDB-lite"/>
    </source>
</evidence>
<protein>
    <submittedName>
        <fullName evidence="2">Uncharacterized protein</fullName>
    </submittedName>
</protein>
<dbReference type="OrthoDB" id="4948297at2"/>
<evidence type="ECO:0000313" key="3">
    <source>
        <dbReference type="Proteomes" id="UP000053199"/>
    </source>
</evidence>
<dbReference type="STRING" id="993070.AS031_08940"/>
<dbReference type="EMBL" id="LNQM01000003">
    <property type="protein sequence ID" value="KSU76721.1"/>
    <property type="molecule type" value="Genomic_DNA"/>
</dbReference>
<gene>
    <name evidence="2" type="ORF">AS031_08940</name>
</gene>
<keyword evidence="3" id="KW-1185">Reference proteome</keyword>
<comment type="caution">
    <text evidence="2">The sequence shown here is derived from an EMBL/GenBank/DDBJ whole genome shotgun (WGS) entry which is preliminary data.</text>
</comment>